<dbReference type="GO" id="GO:0005524">
    <property type="term" value="F:ATP binding"/>
    <property type="evidence" value="ECO:0007669"/>
    <property type="project" value="UniProtKB-KW"/>
</dbReference>
<dbReference type="PROSITE" id="PS00455">
    <property type="entry name" value="AMP_BINDING"/>
    <property type="match status" value="1"/>
</dbReference>
<evidence type="ECO:0000259" key="16">
    <source>
        <dbReference type="Pfam" id="PF13193"/>
    </source>
</evidence>
<dbReference type="EMBL" id="JAHVHU010000001">
    <property type="protein sequence ID" value="MBY5956527.1"/>
    <property type="molecule type" value="Genomic_DNA"/>
</dbReference>
<evidence type="ECO:0000256" key="5">
    <source>
        <dbReference type="ARBA" id="ARBA00022598"/>
    </source>
</evidence>
<evidence type="ECO:0000256" key="8">
    <source>
        <dbReference type="ARBA" id="ARBA00022840"/>
    </source>
</evidence>
<keyword evidence="6" id="KW-0547">Nucleotide-binding</keyword>
<proteinExistence type="inferred from homology"/>
<comment type="cofactor">
    <cofactor evidence="1">
        <name>Mg(2+)</name>
        <dbReference type="ChEBI" id="CHEBI:18420"/>
    </cofactor>
</comment>
<dbReference type="InterPro" id="IPR042099">
    <property type="entry name" value="ANL_N_sf"/>
</dbReference>
<dbReference type="FunFam" id="3.40.50.12780:FF:000003">
    <property type="entry name" value="Long-chain-fatty-acid--CoA ligase FadD"/>
    <property type="match status" value="1"/>
</dbReference>
<dbReference type="Pfam" id="PF13193">
    <property type="entry name" value="AMP-binding_C"/>
    <property type="match status" value="1"/>
</dbReference>
<evidence type="ECO:0000256" key="10">
    <source>
        <dbReference type="ARBA" id="ARBA00023098"/>
    </source>
</evidence>
<accession>A0A953HIW4</accession>
<sequence>MSNKPWLEIYASGIPANVDYEKYDSLHQLLKESFDKYRDNVAYTFMGKEMTFHEIEVSATYFAAYLQSRGLVPGDKIAIVLPNILQYPIAAYAAFKAGLVLVNTNPLYTAREMKHQFVDSDAKAIVILENFAAEFEKIAAETDISVVITTKIGELLGTFKGMLVNFGVKYIKRMVPNYDLVNSVSFSEALTQGKKFKVRDVERNPDDVIILQYTGGTTGVSKGAMLTNRNMIANGLQVKEIMNPYLEAGNENALCALPLYHIFAFTVNFLTISALGMKNILIPNARDINSLVKAFKKEKISLFPGLNTLFNALLNNEKFKECDFSTLKVTVGGGMAVQKSVAIEWKKVTGCVLSEGYGLTEASPVVTVNPFNDDARLGTIGIPIPSTDVRILGENGEILGYNQIGELATKGPQVMKGYYKRPDETEKVLDHEGWLKTGDMAIMEPDGFVQIVDRKKDMILVSGFNVYPNEVEDVIAMHPKVLEVAAIGVPDEHSSEVVKIFVVKKEKSLTEKELKTYAREYLTGYKRPKYIEFRSELPKSNVGKILRKELRDEENAKDNK</sequence>
<comment type="pathway">
    <text evidence="3">Lipid metabolism; fatty acid beta-oxidation.</text>
</comment>
<evidence type="ECO:0000256" key="7">
    <source>
        <dbReference type="ARBA" id="ARBA00022832"/>
    </source>
</evidence>
<keyword evidence="11" id="KW-0472">Membrane</keyword>
<evidence type="ECO:0000256" key="2">
    <source>
        <dbReference type="ARBA" id="ARBA00004170"/>
    </source>
</evidence>
<dbReference type="GO" id="GO:0004467">
    <property type="term" value="F:long-chain fatty acid-CoA ligase activity"/>
    <property type="evidence" value="ECO:0007669"/>
    <property type="project" value="UniProtKB-EC"/>
</dbReference>
<evidence type="ECO:0000313" key="17">
    <source>
        <dbReference type="EMBL" id="MBY5956527.1"/>
    </source>
</evidence>
<dbReference type="EC" id="6.2.1.3" evidence="12"/>
<comment type="subcellular location">
    <subcellularLocation>
        <location evidence="2">Membrane</location>
        <topology evidence="2">Peripheral membrane protein</topology>
    </subcellularLocation>
</comment>
<evidence type="ECO:0000256" key="1">
    <source>
        <dbReference type="ARBA" id="ARBA00001946"/>
    </source>
</evidence>
<evidence type="ECO:0000256" key="14">
    <source>
        <dbReference type="ARBA" id="ARBA00042773"/>
    </source>
</evidence>
<dbReference type="AlphaFoldDB" id="A0A953HIW4"/>
<dbReference type="InterPro" id="IPR050237">
    <property type="entry name" value="ATP-dep_AMP-bd_enzyme"/>
</dbReference>
<feature type="domain" description="AMP-binding enzyme C-terminal" evidence="16">
    <location>
        <begin position="470"/>
        <end position="544"/>
    </location>
</feature>
<keyword evidence="8" id="KW-0067">ATP-binding</keyword>
<dbReference type="FunFam" id="3.30.300.30:FF:000006">
    <property type="entry name" value="Long-chain-fatty-acid--CoA ligase FadD"/>
    <property type="match status" value="1"/>
</dbReference>
<name>A0A953HIW4_9BACT</name>
<dbReference type="GO" id="GO:0016020">
    <property type="term" value="C:membrane"/>
    <property type="evidence" value="ECO:0007669"/>
    <property type="project" value="UniProtKB-SubCell"/>
</dbReference>
<dbReference type="PANTHER" id="PTHR43767">
    <property type="entry name" value="LONG-CHAIN-FATTY-ACID--COA LIGASE"/>
    <property type="match status" value="1"/>
</dbReference>
<dbReference type="InterPro" id="IPR025110">
    <property type="entry name" value="AMP-bd_C"/>
</dbReference>
<dbReference type="SUPFAM" id="SSF56801">
    <property type="entry name" value="Acetyl-CoA synthetase-like"/>
    <property type="match status" value="1"/>
</dbReference>
<evidence type="ECO:0000313" key="18">
    <source>
        <dbReference type="Proteomes" id="UP000753961"/>
    </source>
</evidence>
<dbReference type="Proteomes" id="UP000753961">
    <property type="component" value="Unassembled WGS sequence"/>
</dbReference>
<evidence type="ECO:0000259" key="15">
    <source>
        <dbReference type="Pfam" id="PF00501"/>
    </source>
</evidence>
<dbReference type="InterPro" id="IPR020845">
    <property type="entry name" value="AMP-binding_CS"/>
</dbReference>
<evidence type="ECO:0000256" key="4">
    <source>
        <dbReference type="ARBA" id="ARBA00006432"/>
    </source>
</evidence>
<keyword evidence="5" id="KW-0436">Ligase</keyword>
<evidence type="ECO:0000256" key="6">
    <source>
        <dbReference type="ARBA" id="ARBA00022741"/>
    </source>
</evidence>
<reference evidence="17" key="1">
    <citation type="submission" date="2021-06" db="EMBL/GenBank/DDBJ databases">
        <title>44 bacteria genomes isolated from Dapeng, Shenzhen.</title>
        <authorList>
            <person name="Zheng W."/>
            <person name="Yu S."/>
            <person name="Huang Y."/>
        </authorList>
    </citation>
    <scope>NUCLEOTIDE SEQUENCE</scope>
    <source>
        <strain evidence="17">DP5N28-2</strain>
    </source>
</reference>
<comment type="similarity">
    <text evidence="4">Belongs to the ATP-dependent AMP-binding enzyme family.</text>
</comment>
<keyword evidence="10" id="KW-0443">Lipid metabolism</keyword>
<organism evidence="17 18">
    <name type="scientific">Membranihabitans marinus</name>
    <dbReference type="NCBI Taxonomy" id="1227546"/>
    <lineage>
        <taxon>Bacteria</taxon>
        <taxon>Pseudomonadati</taxon>
        <taxon>Bacteroidota</taxon>
        <taxon>Saprospiria</taxon>
        <taxon>Saprospirales</taxon>
        <taxon>Saprospiraceae</taxon>
        <taxon>Membranihabitans</taxon>
    </lineage>
</organism>
<evidence type="ECO:0000256" key="13">
    <source>
        <dbReference type="ARBA" id="ARBA00039545"/>
    </source>
</evidence>
<comment type="caution">
    <text evidence="17">The sequence shown here is derived from an EMBL/GenBank/DDBJ whole genome shotgun (WGS) entry which is preliminary data.</text>
</comment>
<protein>
    <recommendedName>
        <fullName evidence="13">Long-chain-fatty-acid--CoA ligase</fullName>
        <ecNumber evidence="12">6.2.1.3</ecNumber>
    </recommendedName>
    <alternativeName>
        <fullName evidence="14">Long-chain acyl-CoA synthetase</fullName>
    </alternativeName>
</protein>
<keyword evidence="18" id="KW-1185">Reference proteome</keyword>
<feature type="domain" description="AMP-dependent synthetase/ligase" evidence="15">
    <location>
        <begin position="31"/>
        <end position="419"/>
    </location>
</feature>
<evidence type="ECO:0000256" key="3">
    <source>
        <dbReference type="ARBA" id="ARBA00005005"/>
    </source>
</evidence>
<dbReference type="Pfam" id="PF00501">
    <property type="entry name" value="AMP-binding"/>
    <property type="match status" value="1"/>
</dbReference>
<keyword evidence="7" id="KW-0276">Fatty acid metabolism</keyword>
<gene>
    <name evidence="17" type="ORF">KUV50_00165</name>
</gene>
<evidence type="ECO:0000256" key="9">
    <source>
        <dbReference type="ARBA" id="ARBA00022842"/>
    </source>
</evidence>
<dbReference type="Gene3D" id="3.40.50.12780">
    <property type="entry name" value="N-terminal domain of ligase-like"/>
    <property type="match status" value="1"/>
</dbReference>
<keyword evidence="9" id="KW-0460">Magnesium</keyword>
<dbReference type="Gene3D" id="3.30.300.30">
    <property type="match status" value="1"/>
</dbReference>
<evidence type="ECO:0000256" key="11">
    <source>
        <dbReference type="ARBA" id="ARBA00023136"/>
    </source>
</evidence>
<dbReference type="PANTHER" id="PTHR43767:SF8">
    <property type="entry name" value="LONG-CHAIN-FATTY-ACID--COA LIGASE"/>
    <property type="match status" value="1"/>
</dbReference>
<dbReference type="InterPro" id="IPR045851">
    <property type="entry name" value="AMP-bd_C_sf"/>
</dbReference>
<dbReference type="InterPro" id="IPR000873">
    <property type="entry name" value="AMP-dep_synth/lig_dom"/>
</dbReference>
<dbReference type="RefSeq" id="WP_222578051.1">
    <property type="nucleotide sequence ID" value="NZ_JAHVHU010000001.1"/>
</dbReference>
<evidence type="ECO:0000256" key="12">
    <source>
        <dbReference type="ARBA" id="ARBA00026121"/>
    </source>
</evidence>
<dbReference type="CDD" id="cd05936">
    <property type="entry name" value="FC-FACS_FadD_like"/>
    <property type="match status" value="1"/>
</dbReference>